<evidence type="ECO:0000313" key="2">
    <source>
        <dbReference type="EMBL" id="CCG44191.1"/>
    </source>
</evidence>
<evidence type="ECO:0000313" key="3">
    <source>
        <dbReference type="Proteomes" id="UP000007397"/>
    </source>
</evidence>
<dbReference type="AlphaFoldDB" id="I0JJ73"/>
<sequence>MAPFFYSRVRSSAIVRAAKETTRLPREKGLGEIPQGVKRARKLTVPP</sequence>
<dbReference type="EMBL" id="HE717023">
    <property type="protein sequence ID" value="CCG44191.1"/>
    <property type="molecule type" value="Genomic_DNA"/>
</dbReference>
<dbReference type="KEGG" id="hhd:HBHAL_1827"/>
<feature type="compositionally biased region" description="Basic residues" evidence="1">
    <location>
        <begin position="38"/>
        <end position="47"/>
    </location>
</feature>
<name>I0JJ73_HALH3</name>
<organism evidence="2 3">
    <name type="scientific">Halobacillus halophilus (strain ATCC 35676 / DSM 2266 / JCM 20832 / KCTC 3685 / LMG 17431 / NBRC 102448 / NCIMB 2269)</name>
    <name type="common">Sporosarcina halophila</name>
    <dbReference type="NCBI Taxonomy" id="866895"/>
    <lineage>
        <taxon>Bacteria</taxon>
        <taxon>Bacillati</taxon>
        <taxon>Bacillota</taxon>
        <taxon>Bacilli</taxon>
        <taxon>Bacillales</taxon>
        <taxon>Bacillaceae</taxon>
        <taxon>Halobacillus</taxon>
    </lineage>
</organism>
<proteinExistence type="predicted"/>
<feature type="region of interest" description="Disordered" evidence="1">
    <location>
        <begin position="26"/>
        <end position="47"/>
    </location>
</feature>
<accession>I0JJ73</accession>
<keyword evidence="3" id="KW-1185">Reference proteome</keyword>
<evidence type="ECO:0000256" key="1">
    <source>
        <dbReference type="SAM" id="MobiDB-lite"/>
    </source>
</evidence>
<dbReference type="HOGENOM" id="CLU_3168752_0_0_9"/>
<dbReference type="Proteomes" id="UP000007397">
    <property type="component" value="Chromosome"/>
</dbReference>
<protein>
    <submittedName>
        <fullName evidence="2">Uncharacterized protein</fullName>
    </submittedName>
</protein>
<gene>
    <name evidence="2" type="ordered locus">HBHAL_1827</name>
</gene>
<dbReference type="PATRIC" id="fig|866895.3.peg.825"/>
<reference evidence="2 3" key="1">
    <citation type="journal article" date="2013" name="Environ. Microbiol.">
        <title>Chloride and organic osmolytes: a hybrid strategy to cope with elevated salinities by the moderately halophilic, chloride-dependent bacterium Halobacillus halophilus.</title>
        <authorList>
            <person name="Saum S.H."/>
            <person name="Pfeiffer F."/>
            <person name="Palm P."/>
            <person name="Rampp M."/>
            <person name="Schuster S.C."/>
            <person name="Muller V."/>
            <person name="Oesterhelt D."/>
        </authorList>
    </citation>
    <scope>NUCLEOTIDE SEQUENCE [LARGE SCALE GENOMIC DNA]</scope>
    <source>
        <strain evidence="3">ATCC 35676 / DSM 2266 / JCM 20832 / KCTC 3685 / LMG 17431 / NBRC 102448 / NCIMB 2269</strain>
    </source>
</reference>